<dbReference type="EMBL" id="SNWR01000001">
    <property type="protein sequence ID" value="TDO39686.1"/>
    <property type="molecule type" value="Genomic_DNA"/>
</dbReference>
<dbReference type="OrthoDB" id="4002101at2"/>
<evidence type="ECO:0000313" key="3">
    <source>
        <dbReference type="Proteomes" id="UP000294901"/>
    </source>
</evidence>
<organism evidence="2 3">
    <name type="scientific">Paractinoplanes brasiliensis</name>
    <dbReference type="NCBI Taxonomy" id="52695"/>
    <lineage>
        <taxon>Bacteria</taxon>
        <taxon>Bacillati</taxon>
        <taxon>Actinomycetota</taxon>
        <taxon>Actinomycetes</taxon>
        <taxon>Micromonosporales</taxon>
        <taxon>Micromonosporaceae</taxon>
        <taxon>Paractinoplanes</taxon>
    </lineage>
</organism>
<keyword evidence="3" id="KW-1185">Reference proteome</keyword>
<dbReference type="AlphaFoldDB" id="A0A4R6JWV3"/>
<sequence>MPARPRPHSPGGGDGGDPPPPRRHTTGGPDGGDAPSIAAAQAQVTGKAQDGHLGARARANVGGSGAVGGPAATTPLRPPNALRHNLNSVKLNSRSKDKNTIVLPGTDVAGDLADISAGRGTWDSVTNQYRVNGRTYGVEPGGTTFPIEGPGFVRLERSPYKVLKNLIGNDGDIAATREALRRDPSVSEADWTIALEVFQHHKNYRGGA</sequence>
<reference evidence="2 3" key="1">
    <citation type="submission" date="2019-03" db="EMBL/GenBank/DDBJ databases">
        <title>Sequencing the genomes of 1000 actinobacteria strains.</title>
        <authorList>
            <person name="Klenk H.-P."/>
        </authorList>
    </citation>
    <scope>NUCLEOTIDE SEQUENCE [LARGE SCALE GENOMIC DNA]</scope>
    <source>
        <strain evidence="2 3">DSM 43805</strain>
    </source>
</reference>
<protein>
    <submittedName>
        <fullName evidence="2">Uncharacterized protein</fullName>
    </submittedName>
</protein>
<accession>A0A4R6JWV3</accession>
<evidence type="ECO:0000313" key="2">
    <source>
        <dbReference type="EMBL" id="TDO39686.1"/>
    </source>
</evidence>
<name>A0A4R6JWV3_9ACTN</name>
<proteinExistence type="predicted"/>
<feature type="region of interest" description="Disordered" evidence="1">
    <location>
        <begin position="1"/>
        <end position="81"/>
    </location>
</feature>
<comment type="caution">
    <text evidence="2">The sequence shown here is derived from an EMBL/GenBank/DDBJ whole genome shotgun (WGS) entry which is preliminary data.</text>
</comment>
<dbReference type="Proteomes" id="UP000294901">
    <property type="component" value="Unassembled WGS sequence"/>
</dbReference>
<dbReference type="RefSeq" id="WP_133873972.1">
    <property type="nucleotide sequence ID" value="NZ_BOMD01000054.1"/>
</dbReference>
<gene>
    <name evidence="2" type="ORF">C8E87_3382</name>
</gene>
<evidence type="ECO:0000256" key="1">
    <source>
        <dbReference type="SAM" id="MobiDB-lite"/>
    </source>
</evidence>